<protein>
    <recommendedName>
        <fullName evidence="3">Ig-like domain-containing protein</fullName>
    </recommendedName>
</protein>
<keyword evidence="2" id="KW-0812">Transmembrane</keyword>
<organism evidence="4 5">
    <name type="scientific">Elysia crispata</name>
    <name type="common">lettuce slug</name>
    <dbReference type="NCBI Taxonomy" id="231223"/>
    <lineage>
        <taxon>Eukaryota</taxon>
        <taxon>Metazoa</taxon>
        <taxon>Spiralia</taxon>
        <taxon>Lophotrochozoa</taxon>
        <taxon>Mollusca</taxon>
        <taxon>Gastropoda</taxon>
        <taxon>Heterobranchia</taxon>
        <taxon>Euthyneura</taxon>
        <taxon>Panpulmonata</taxon>
        <taxon>Sacoglossa</taxon>
        <taxon>Placobranchoidea</taxon>
        <taxon>Plakobranchidae</taxon>
        <taxon>Elysia</taxon>
    </lineage>
</organism>
<feature type="region of interest" description="Disordered" evidence="1">
    <location>
        <begin position="433"/>
        <end position="461"/>
    </location>
</feature>
<dbReference type="InterPro" id="IPR036179">
    <property type="entry name" value="Ig-like_dom_sf"/>
</dbReference>
<proteinExistence type="predicted"/>
<dbReference type="Proteomes" id="UP001283361">
    <property type="component" value="Unassembled WGS sequence"/>
</dbReference>
<dbReference type="InterPro" id="IPR007110">
    <property type="entry name" value="Ig-like_dom"/>
</dbReference>
<dbReference type="SUPFAM" id="SSF48726">
    <property type="entry name" value="Immunoglobulin"/>
    <property type="match status" value="1"/>
</dbReference>
<feature type="domain" description="Ig-like" evidence="3">
    <location>
        <begin position="80"/>
        <end position="192"/>
    </location>
</feature>
<evidence type="ECO:0000256" key="1">
    <source>
        <dbReference type="SAM" id="MobiDB-lite"/>
    </source>
</evidence>
<feature type="transmembrane region" description="Helical" evidence="2">
    <location>
        <begin position="351"/>
        <end position="373"/>
    </location>
</feature>
<keyword evidence="5" id="KW-1185">Reference proteome</keyword>
<feature type="region of interest" description="Disordered" evidence="1">
    <location>
        <begin position="71"/>
        <end position="90"/>
    </location>
</feature>
<name>A0AAE1DSN1_9GAST</name>
<keyword evidence="2" id="KW-0472">Membrane</keyword>
<accession>A0AAE1DSN1</accession>
<keyword evidence="2" id="KW-1133">Transmembrane helix</keyword>
<evidence type="ECO:0000256" key="2">
    <source>
        <dbReference type="SAM" id="Phobius"/>
    </source>
</evidence>
<gene>
    <name evidence="4" type="ORF">RRG08_048914</name>
</gene>
<dbReference type="AlphaFoldDB" id="A0AAE1DSN1"/>
<evidence type="ECO:0000313" key="5">
    <source>
        <dbReference type="Proteomes" id="UP001283361"/>
    </source>
</evidence>
<dbReference type="PROSITE" id="PS50835">
    <property type="entry name" value="IG_LIKE"/>
    <property type="match status" value="1"/>
</dbReference>
<sequence>MTAARRRVCDDAESGYVRLSAPERHGRGHFRRGYSLARADEYPTLPPGETYAPGQNSALLVVGHPPKARVTAQLTSPSSPSLNDSVSGDDGRVMTSKITCDPAEEGHSTTLTCTARVESCPNLFKMKWYAGDREVVACTSSLCGSPYTSSNEFNTSISSATDNSSFIISSLTISNVSRISPVNMDTQWTCAVCGDSQLLECNQTPSLWFRAYIYPDVSGGESLVDSITPNTTVNLTMPEAVHSCFPEAIDGSFPGNVTRCNCSLTSNGYPSGVEQWFRGDQKETNVSDGVLLVTKNDYLDQAYSCEAMSVLGRNLGSFLKVKFAVQGHHLPEQDAAPTAQAMKAGSVNSGVVAAAVVATAVVGAAVAVATLLIRRHLSKDGGFGILCSTAAATGRSTVLVYIKSLDISPTRLLHFHVRDLHLCPLFPEAPGAGKRDGLFPTESTPPNNDLEGPEPGLNDYQTLNEATSTFKPDHGPAGYSEAQVMLNPLYEDGMST</sequence>
<evidence type="ECO:0000313" key="4">
    <source>
        <dbReference type="EMBL" id="KAK3781576.1"/>
    </source>
</evidence>
<evidence type="ECO:0000259" key="3">
    <source>
        <dbReference type="PROSITE" id="PS50835"/>
    </source>
</evidence>
<reference evidence="4" key="1">
    <citation type="journal article" date="2023" name="G3 (Bethesda)">
        <title>A reference genome for the long-term kleptoplast-retaining sea slug Elysia crispata morphotype clarki.</title>
        <authorList>
            <person name="Eastman K.E."/>
            <person name="Pendleton A.L."/>
            <person name="Shaikh M.A."/>
            <person name="Suttiyut T."/>
            <person name="Ogas R."/>
            <person name="Tomko P."/>
            <person name="Gavelis G."/>
            <person name="Widhalm J.R."/>
            <person name="Wisecaver J.H."/>
        </authorList>
    </citation>
    <scope>NUCLEOTIDE SEQUENCE</scope>
    <source>
        <strain evidence="4">ECLA1</strain>
    </source>
</reference>
<comment type="caution">
    <text evidence="4">The sequence shown here is derived from an EMBL/GenBank/DDBJ whole genome shotgun (WGS) entry which is preliminary data.</text>
</comment>
<dbReference type="EMBL" id="JAWDGP010002622">
    <property type="protein sequence ID" value="KAK3781576.1"/>
    <property type="molecule type" value="Genomic_DNA"/>
</dbReference>